<dbReference type="EMBL" id="MU003720">
    <property type="protein sequence ID" value="KAF2802943.1"/>
    <property type="molecule type" value="Genomic_DNA"/>
</dbReference>
<gene>
    <name evidence="1 3" type="ORF">BDZ99DRAFT_548224</name>
</gene>
<dbReference type="AlphaFoldDB" id="A0A6A6Y344"/>
<reference evidence="3" key="2">
    <citation type="submission" date="2020-04" db="EMBL/GenBank/DDBJ databases">
        <authorList>
            <consortium name="NCBI Genome Project"/>
        </authorList>
    </citation>
    <scope>NUCLEOTIDE SEQUENCE</scope>
    <source>
        <strain evidence="3">CBS 304.34</strain>
    </source>
</reference>
<evidence type="ECO:0000313" key="1">
    <source>
        <dbReference type="EMBL" id="KAF2802943.1"/>
    </source>
</evidence>
<keyword evidence="2" id="KW-1185">Reference proteome</keyword>
<proteinExistence type="predicted"/>
<dbReference type="GeneID" id="54467811"/>
<reference evidence="3" key="3">
    <citation type="submission" date="2025-04" db="UniProtKB">
        <authorList>
            <consortium name="RefSeq"/>
        </authorList>
    </citation>
    <scope>IDENTIFICATION</scope>
    <source>
        <strain evidence="3">CBS 304.34</strain>
    </source>
</reference>
<sequence>MLKQPRTLEAWFSGSWQQGALSRDGFSSPWPVGGRLSRVGGAGAARALVDGRDVGARPGTATSKVRCTGERHAEDAASGSLRRRRIGGHCGDPPRGVAVWQSGRVAEAAWQEVEVLVGDVASGVAPLYGTERRYFPDYPTSAASVRGLLGALVRRMRLHAVHSPIAPIASTIRHIAGRPATSQAVLHASGRMYCYPSSIALVRYSHSHLSTHSPAPRHPTPARPALMALTWHSHRFLSVDLEALRPIVPLTCNARVLFCILEESGQLHHYLVPMHEKAWSMLEENWSTAWMSSLLPVTRHLERTYSQGTLVSS</sequence>
<dbReference type="Proteomes" id="UP000504636">
    <property type="component" value="Unplaced"/>
</dbReference>
<evidence type="ECO:0000313" key="3">
    <source>
        <dbReference type="RefSeq" id="XP_033569907.1"/>
    </source>
</evidence>
<accession>A0A6A6Y344</accession>
<name>A0A6A6Y344_9PEZI</name>
<reference evidence="1 3" key="1">
    <citation type="journal article" date="2020" name="Stud. Mycol.">
        <title>101 Dothideomycetes genomes: a test case for predicting lifestyles and emergence of pathogens.</title>
        <authorList>
            <person name="Haridas S."/>
            <person name="Albert R."/>
            <person name="Binder M."/>
            <person name="Bloem J."/>
            <person name="Labutti K."/>
            <person name="Salamov A."/>
            <person name="Andreopoulos B."/>
            <person name="Baker S."/>
            <person name="Barry K."/>
            <person name="Bills G."/>
            <person name="Bluhm B."/>
            <person name="Cannon C."/>
            <person name="Castanera R."/>
            <person name="Culley D."/>
            <person name="Daum C."/>
            <person name="Ezra D."/>
            <person name="Gonzalez J."/>
            <person name="Henrissat B."/>
            <person name="Kuo A."/>
            <person name="Liang C."/>
            <person name="Lipzen A."/>
            <person name="Lutzoni F."/>
            <person name="Magnuson J."/>
            <person name="Mondo S."/>
            <person name="Nolan M."/>
            <person name="Ohm R."/>
            <person name="Pangilinan J."/>
            <person name="Park H.-J."/>
            <person name="Ramirez L."/>
            <person name="Alfaro M."/>
            <person name="Sun H."/>
            <person name="Tritt A."/>
            <person name="Yoshinaga Y."/>
            <person name="Zwiers L.-H."/>
            <person name="Turgeon B."/>
            <person name="Goodwin S."/>
            <person name="Spatafora J."/>
            <person name="Crous P."/>
            <person name="Grigoriev I."/>
        </authorList>
    </citation>
    <scope>NUCLEOTIDE SEQUENCE</scope>
    <source>
        <strain evidence="1 3">CBS 304.34</strain>
    </source>
</reference>
<evidence type="ECO:0000313" key="2">
    <source>
        <dbReference type="Proteomes" id="UP000504636"/>
    </source>
</evidence>
<dbReference type="RefSeq" id="XP_033569907.1">
    <property type="nucleotide sequence ID" value="XM_033726918.1"/>
</dbReference>
<protein>
    <submittedName>
        <fullName evidence="1 3">Uncharacterized protein</fullName>
    </submittedName>
</protein>
<organism evidence="1">
    <name type="scientific">Mytilinidion resinicola</name>
    <dbReference type="NCBI Taxonomy" id="574789"/>
    <lineage>
        <taxon>Eukaryota</taxon>
        <taxon>Fungi</taxon>
        <taxon>Dikarya</taxon>
        <taxon>Ascomycota</taxon>
        <taxon>Pezizomycotina</taxon>
        <taxon>Dothideomycetes</taxon>
        <taxon>Pleosporomycetidae</taxon>
        <taxon>Mytilinidiales</taxon>
        <taxon>Mytilinidiaceae</taxon>
        <taxon>Mytilinidion</taxon>
    </lineage>
</organism>